<evidence type="ECO:0000313" key="2">
    <source>
        <dbReference type="EMBL" id="CAI9718061.1"/>
    </source>
</evidence>
<evidence type="ECO:0000313" key="3">
    <source>
        <dbReference type="Proteomes" id="UP001162480"/>
    </source>
</evidence>
<keyword evidence="1" id="KW-0812">Transmembrane</keyword>
<keyword evidence="3" id="KW-1185">Reference proteome</keyword>
<keyword evidence="1" id="KW-0472">Membrane</keyword>
<proteinExistence type="predicted"/>
<evidence type="ECO:0000256" key="1">
    <source>
        <dbReference type="SAM" id="Phobius"/>
    </source>
</evidence>
<organism evidence="2 3">
    <name type="scientific">Octopus vulgaris</name>
    <name type="common">Common octopus</name>
    <dbReference type="NCBI Taxonomy" id="6645"/>
    <lineage>
        <taxon>Eukaryota</taxon>
        <taxon>Metazoa</taxon>
        <taxon>Spiralia</taxon>
        <taxon>Lophotrochozoa</taxon>
        <taxon>Mollusca</taxon>
        <taxon>Cephalopoda</taxon>
        <taxon>Coleoidea</taxon>
        <taxon>Octopodiformes</taxon>
        <taxon>Octopoda</taxon>
        <taxon>Incirrata</taxon>
        <taxon>Octopodidae</taxon>
        <taxon>Octopus</taxon>
    </lineage>
</organism>
<reference evidence="2" key="1">
    <citation type="submission" date="2023-08" db="EMBL/GenBank/DDBJ databases">
        <authorList>
            <person name="Alioto T."/>
            <person name="Alioto T."/>
            <person name="Gomez Garrido J."/>
        </authorList>
    </citation>
    <scope>NUCLEOTIDE SEQUENCE</scope>
</reference>
<gene>
    <name evidence="2" type="ORF">OCTVUL_1B000154</name>
</gene>
<accession>A0AA36AMB6</accession>
<sequence length="72" mass="8644">MSSNVTIEVTSHKEKVSVVRQREREKKSRLDRYMLLVYICDMLLDSVIAVMRYGFFYLKRHCYETPEVKQPV</sequence>
<keyword evidence="1" id="KW-1133">Transmembrane helix</keyword>
<dbReference type="AlphaFoldDB" id="A0AA36AMB6"/>
<dbReference type="EMBL" id="OX597815">
    <property type="protein sequence ID" value="CAI9718061.1"/>
    <property type="molecule type" value="Genomic_DNA"/>
</dbReference>
<dbReference type="Proteomes" id="UP001162480">
    <property type="component" value="Chromosome 2"/>
</dbReference>
<feature type="transmembrane region" description="Helical" evidence="1">
    <location>
        <begin position="33"/>
        <end position="55"/>
    </location>
</feature>
<protein>
    <submittedName>
        <fullName evidence="2">Uncharacterized protein</fullName>
    </submittedName>
</protein>
<name>A0AA36AMB6_OCTVU</name>